<comment type="caution">
    <text evidence="2">The sequence shown here is derived from an EMBL/GenBank/DDBJ whole genome shotgun (WGS) entry which is preliminary data.</text>
</comment>
<accession>A0A318SM61</accession>
<evidence type="ECO:0000313" key="3">
    <source>
        <dbReference type="Proteomes" id="UP000247540"/>
    </source>
</evidence>
<proteinExistence type="predicted"/>
<dbReference type="PANTHER" id="PTHR47619">
    <property type="entry name" value="METALLO-HYDROLASE YYCJ-RELATED"/>
    <property type="match status" value="1"/>
</dbReference>
<dbReference type="PANTHER" id="PTHR47619:SF1">
    <property type="entry name" value="EXODEOXYRIBONUCLEASE WALJ"/>
    <property type="match status" value="1"/>
</dbReference>
<dbReference type="InterPro" id="IPR001279">
    <property type="entry name" value="Metallo-B-lactamas"/>
</dbReference>
<organism evidence="2 3">
    <name type="scientific">Xylophilus ampelinus</name>
    <dbReference type="NCBI Taxonomy" id="54067"/>
    <lineage>
        <taxon>Bacteria</taxon>
        <taxon>Pseudomonadati</taxon>
        <taxon>Pseudomonadota</taxon>
        <taxon>Betaproteobacteria</taxon>
        <taxon>Burkholderiales</taxon>
        <taxon>Xylophilus</taxon>
    </lineage>
</organism>
<feature type="domain" description="Metallo-beta-lactamase" evidence="1">
    <location>
        <begin position="11"/>
        <end position="202"/>
    </location>
</feature>
<evidence type="ECO:0000259" key="1">
    <source>
        <dbReference type="Pfam" id="PF12706"/>
    </source>
</evidence>
<evidence type="ECO:0000313" key="2">
    <source>
        <dbReference type="EMBL" id="PYE79718.1"/>
    </source>
</evidence>
<dbReference type="InterPro" id="IPR052533">
    <property type="entry name" value="WalJ/YycJ-like"/>
</dbReference>
<dbReference type="AlphaFoldDB" id="A0A318SM61"/>
<dbReference type="Pfam" id="PF12706">
    <property type="entry name" value="Lactamase_B_2"/>
    <property type="match status" value="1"/>
</dbReference>
<gene>
    <name evidence="2" type="ORF">DFQ15_10137</name>
</gene>
<reference evidence="2 3" key="1">
    <citation type="submission" date="2018-06" db="EMBL/GenBank/DDBJ databases">
        <title>Genomic Encyclopedia of Type Strains, Phase III (KMG-III): the genomes of soil and plant-associated and newly described type strains.</title>
        <authorList>
            <person name="Whitman W."/>
        </authorList>
    </citation>
    <scope>NUCLEOTIDE SEQUENCE [LARGE SCALE GENOMIC DNA]</scope>
    <source>
        <strain evidence="2 3">CECT 7646</strain>
    </source>
</reference>
<dbReference type="InterPro" id="IPR036866">
    <property type="entry name" value="RibonucZ/Hydroxyglut_hydro"/>
</dbReference>
<name>A0A318SM61_9BURK</name>
<dbReference type="Proteomes" id="UP000247540">
    <property type="component" value="Unassembled WGS sequence"/>
</dbReference>
<keyword evidence="3" id="KW-1185">Reference proteome</keyword>
<sequence length="242" mass="25950">MVEGRSGTRTTRLLVDCGLNIRQLEQRLRLAGLAAADIGAVFITHEHSDHIGCVHAFAARNRVPVWMSQGTHAALGAPDFDGLLHVAYDMAPIDLGGFEARPFTVPHDAREPLQLRCSDGAAHLGLLTDLGHATAHVLAQLQGCHALMLESNHDPELLALSRYPDFLKRRVGGRYGHLANAAAAEVASAVRHAGLRRVVAAHLSERNNRPDLARATLSAALAATAAQIDIADPLTGTDWFEV</sequence>
<dbReference type="EMBL" id="QJTC01000001">
    <property type="protein sequence ID" value="PYE79718.1"/>
    <property type="molecule type" value="Genomic_DNA"/>
</dbReference>
<protein>
    <submittedName>
        <fullName evidence="2">Phosphoribosyl 1,2-cyclic phosphodiesterase</fullName>
    </submittedName>
</protein>
<dbReference type="SUPFAM" id="SSF56281">
    <property type="entry name" value="Metallo-hydrolase/oxidoreductase"/>
    <property type="match status" value="1"/>
</dbReference>
<dbReference type="Gene3D" id="3.60.15.10">
    <property type="entry name" value="Ribonuclease Z/Hydroxyacylglutathione hydrolase-like"/>
    <property type="match status" value="1"/>
</dbReference>